<gene>
    <name evidence="1" type="ORF">LPU83_0195</name>
</gene>
<accession>W6R4I6</accession>
<dbReference type="KEGG" id="rhl:LPU83_0195"/>
<evidence type="ECO:0000313" key="2">
    <source>
        <dbReference type="Proteomes" id="UP000019443"/>
    </source>
</evidence>
<keyword evidence="2" id="KW-1185">Reference proteome</keyword>
<dbReference type="Gene3D" id="2.30.110.10">
    <property type="entry name" value="Electron Transport, Fmn-binding Protein, Chain A"/>
    <property type="match status" value="1"/>
</dbReference>
<dbReference type="PATRIC" id="fig|348824.6.peg.201"/>
<dbReference type="eggNOG" id="COG3467">
    <property type="taxonomic scope" value="Bacteria"/>
</dbReference>
<dbReference type="EMBL" id="HG916852">
    <property type="protein sequence ID" value="CDM55879.1"/>
    <property type="molecule type" value="Genomic_DNA"/>
</dbReference>
<dbReference type="SUPFAM" id="SSF50475">
    <property type="entry name" value="FMN-binding split barrel"/>
    <property type="match status" value="1"/>
</dbReference>
<organism evidence="1 2">
    <name type="scientific">Rhizobium favelukesii</name>
    <dbReference type="NCBI Taxonomy" id="348824"/>
    <lineage>
        <taxon>Bacteria</taxon>
        <taxon>Pseudomonadati</taxon>
        <taxon>Pseudomonadota</taxon>
        <taxon>Alphaproteobacteria</taxon>
        <taxon>Hyphomicrobiales</taxon>
        <taxon>Rhizobiaceae</taxon>
        <taxon>Rhizobium/Agrobacterium group</taxon>
        <taxon>Rhizobium</taxon>
    </lineage>
</organism>
<proteinExistence type="predicted"/>
<dbReference type="InterPro" id="IPR012349">
    <property type="entry name" value="Split_barrel_FMN-bd"/>
</dbReference>
<reference evidence="1" key="1">
    <citation type="submission" date="2013-11" db="EMBL/GenBank/DDBJ databases">
        <title>Draft genome sequence of the broad-host-range Rhizobium sp. LPU83 strain, a member of the low-genetic diversity Oregon-like Rhizobium sp. group.</title>
        <authorList>
            <person name="Wibberg D."/>
            <person name="Puehler A."/>
            <person name="Schlueter A."/>
        </authorList>
    </citation>
    <scope>NUCLEOTIDE SEQUENCE [LARGE SCALE GENOMIC DNA]</scope>
    <source>
        <strain evidence="1">LPU83</strain>
    </source>
</reference>
<dbReference type="RefSeq" id="WP_024313390.1">
    <property type="nucleotide sequence ID" value="NZ_ATTO01000004.1"/>
</dbReference>
<dbReference type="AlphaFoldDB" id="W6R4I6"/>
<protein>
    <submittedName>
        <fullName evidence="1">Pyridoxamine 5'-phosphate oxidase-related FMN-binding</fullName>
    </submittedName>
</protein>
<name>W6R4I6_9HYPH</name>
<dbReference type="Pfam" id="PF12900">
    <property type="entry name" value="Pyridox_ox_2"/>
    <property type="match status" value="1"/>
</dbReference>
<dbReference type="HOGENOM" id="CLU_067890_3_0_5"/>
<evidence type="ECO:0000313" key="1">
    <source>
        <dbReference type="EMBL" id="CDM55879.1"/>
    </source>
</evidence>
<dbReference type="InterPro" id="IPR024747">
    <property type="entry name" value="Pyridox_Oxase-rel"/>
</dbReference>
<dbReference type="Proteomes" id="UP000019443">
    <property type="component" value="Chromosome"/>
</dbReference>
<sequence>MAVREMTERESRELLAQGNVGHLACVHDNRPYVVPVHYAFDAEKLYVFSLTGQKIDRLRSNPNACLQVEASGEHHRWKSVVAEGTYHELPDTPQWHNERLYAWSLLQKRSFWWEPGSSKPGAGSGEPEVPIFFSISIDQLSGRELVGS</sequence>